<protein>
    <recommendedName>
        <fullName evidence="1">DUF7336 domain-containing protein</fullName>
    </recommendedName>
</protein>
<accession>A0A0E2E8E7</accession>
<dbReference type="RefSeq" id="WP_002682948.1">
    <property type="nucleotide sequence ID" value="NZ_CM001795.1"/>
</dbReference>
<dbReference type="Pfam" id="PF24024">
    <property type="entry name" value="DUF7336"/>
    <property type="match status" value="1"/>
</dbReference>
<organism evidence="2">
    <name type="scientific">Treponema denticola H-22</name>
    <dbReference type="NCBI Taxonomy" id="999432"/>
    <lineage>
        <taxon>Bacteria</taxon>
        <taxon>Pseudomonadati</taxon>
        <taxon>Spirochaetota</taxon>
        <taxon>Spirochaetia</taxon>
        <taxon>Spirochaetales</taxon>
        <taxon>Treponemataceae</taxon>
        <taxon>Treponema</taxon>
    </lineage>
</organism>
<comment type="caution">
    <text evidence="2">The sequence shown here is derived from an EMBL/GenBank/DDBJ whole genome shotgun (WGS) entry which is preliminary data.</text>
</comment>
<dbReference type="AlphaFoldDB" id="A0A0E2E8E7"/>
<dbReference type="Proteomes" id="UP000011705">
    <property type="component" value="Chromosome"/>
</dbReference>
<dbReference type="EMBL" id="AGDV01000001">
    <property type="protein sequence ID" value="EMB36150.1"/>
    <property type="molecule type" value="Genomic_DNA"/>
</dbReference>
<dbReference type="InterPro" id="IPR055760">
    <property type="entry name" value="DUF7336"/>
</dbReference>
<name>A0A0E2E8E7_TREDN</name>
<gene>
    <name evidence="2" type="ORF">HMPREF9726_00342</name>
</gene>
<feature type="domain" description="DUF7336" evidence="1">
    <location>
        <begin position="6"/>
        <end position="60"/>
    </location>
</feature>
<dbReference type="PATRIC" id="fig|999432.5.peg.352"/>
<evidence type="ECO:0000259" key="1">
    <source>
        <dbReference type="Pfam" id="PF24024"/>
    </source>
</evidence>
<evidence type="ECO:0000313" key="2">
    <source>
        <dbReference type="EMBL" id="EMB36150.1"/>
    </source>
</evidence>
<dbReference type="HOGENOM" id="CLU_183116_1_0_12"/>
<proteinExistence type="predicted"/>
<reference evidence="2" key="1">
    <citation type="submission" date="2012-01" db="EMBL/GenBank/DDBJ databases">
        <title>The Genome Sequence of Treponema denticola H-22.</title>
        <authorList>
            <consortium name="The Broad Institute Genome Sequencing Platform"/>
            <person name="Earl A."/>
            <person name="Ward D."/>
            <person name="Feldgarden M."/>
            <person name="Gevers D."/>
            <person name="Blanton J.M."/>
            <person name="Fenno C.J."/>
            <person name="Baranova O.V."/>
            <person name="Mathney J."/>
            <person name="Dewhirst F.E."/>
            <person name="Izard J."/>
            <person name="Young S.K."/>
            <person name="Zeng Q."/>
            <person name="Gargeya S."/>
            <person name="Fitzgerald M."/>
            <person name="Haas B."/>
            <person name="Abouelleil A."/>
            <person name="Alvarado L."/>
            <person name="Arachchi H.M."/>
            <person name="Berlin A."/>
            <person name="Chapman S.B."/>
            <person name="Gearin G."/>
            <person name="Goldberg J."/>
            <person name="Griggs A."/>
            <person name="Gujja S."/>
            <person name="Hansen M."/>
            <person name="Heiman D."/>
            <person name="Howarth C."/>
            <person name="Larimer J."/>
            <person name="Lui A."/>
            <person name="MacDonald P.J.P."/>
            <person name="McCowen C."/>
            <person name="Montmayeur A."/>
            <person name="Murphy C."/>
            <person name="Neiman D."/>
            <person name="Pearson M."/>
            <person name="Priest M."/>
            <person name="Roberts A."/>
            <person name="Saif S."/>
            <person name="Shea T."/>
            <person name="Sisk P."/>
            <person name="Stolte C."/>
            <person name="Sykes S."/>
            <person name="Wortman J."/>
            <person name="Nusbaum C."/>
            <person name="Birren B."/>
        </authorList>
    </citation>
    <scope>NUCLEOTIDE SEQUENCE [LARGE SCALE GENOMIC DNA]</scope>
    <source>
        <strain evidence="2">H-22</strain>
    </source>
</reference>
<sequence length="76" mass="8887">MKEINEVFILTHIHEFEDTRADIKLIGIYSSKAAARTTITKYKNLQGFRDSPDNFVISKYILNESYPIEECIRFSL</sequence>